<dbReference type="SUPFAM" id="SSF54001">
    <property type="entry name" value="Cysteine proteinases"/>
    <property type="match status" value="1"/>
</dbReference>
<dbReference type="Proteomes" id="UP000265716">
    <property type="component" value="Unassembled WGS sequence"/>
</dbReference>
<keyword evidence="2" id="KW-0865">Zymogen</keyword>
<dbReference type="EMBL" id="QUTC01005754">
    <property type="protein sequence ID" value="RHY55999.1"/>
    <property type="molecule type" value="Genomic_DNA"/>
</dbReference>
<dbReference type="GO" id="GO:0006508">
    <property type="term" value="P:proteolysis"/>
    <property type="evidence" value="ECO:0007669"/>
    <property type="project" value="InterPro"/>
</dbReference>
<evidence type="ECO:0000256" key="2">
    <source>
        <dbReference type="ARBA" id="ARBA00023145"/>
    </source>
</evidence>
<organism evidence="5 6">
    <name type="scientific">Aphanomyces astaci</name>
    <name type="common">Crayfish plague agent</name>
    <dbReference type="NCBI Taxonomy" id="112090"/>
    <lineage>
        <taxon>Eukaryota</taxon>
        <taxon>Sar</taxon>
        <taxon>Stramenopiles</taxon>
        <taxon>Oomycota</taxon>
        <taxon>Saprolegniomycetes</taxon>
        <taxon>Saprolegniales</taxon>
        <taxon>Verrucalvaceae</taxon>
        <taxon>Aphanomyces</taxon>
    </lineage>
</organism>
<comment type="caution">
    <text evidence="5">The sequence shown here is derived from an EMBL/GenBank/DDBJ whole genome shotgun (WGS) entry which is preliminary data.</text>
</comment>
<dbReference type="InterPro" id="IPR000668">
    <property type="entry name" value="Peptidase_C1A_C"/>
</dbReference>
<feature type="region of interest" description="Disordered" evidence="3">
    <location>
        <begin position="352"/>
        <end position="384"/>
    </location>
</feature>
<feature type="domain" description="Peptidase C1A papain C-terminal" evidence="4">
    <location>
        <begin position="137"/>
        <end position="348"/>
    </location>
</feature>
<dbReference type="InterPro" id="IPR039417">
    <property type="entry name" value="Peptidase_C1A_papain-like"/>
</dbReference>
<evidence type="ECO:0000256" key="3">
    <source>
        <dbReference type="SAM" id="MobiDB-lite"/>
    </source>
</evidence>
<evidence type="ECO:0000313" key="6">
    <source>
        <dbReference type="Proteomes" id="UP000265716"/>
    </source>
</evidence>
<sequence>MKLYAAFVVASAAATNQATNQYVTTLSADELSQLSAELAQWRQDFGPAATAQGLLPPAVESQSPLEAETDALQRFFDNKVAIEIARRTNPNATFDNNHPFALMTDAEFKNHVGLSFEEGYSAFRSLRTADLDVLAPRATSVDWTTSKCVNPVRNQGKCAGCWLFSAVGTAESAHCLATGELIDLSEQQVTSCSTNGGGQGCQGGWPHAALDYLSSGGGCLEQDYPYTSGSSGQSGTCQNSCSKKKLSFGATVRVSGEAALVTALNTQPVSVLVEGGNSVWRNYRGGVITQCPGARSDHAVVAVGYDSSSYKIRNSWGASWGEAGYVRLQRGGAGKGTCNVVEGVSFPTIIAPKPTVSPPTKTTTKPTKPTVSPSSKTTNMPTPQPGCATCSRCYYPAANSCLDSVFTKGYCEYFNHGYGTVWCGS</sequence>
<evidence type="ECO:0000313" key="5">
    <source>
        <dbReference type="EMBL" id="RHY55999.1"/>
    </source>
</evidence>
<dbReference type="Gene3D" id="3.90.70.10">
    <property type="entry name" value="Cysteine proteinases"/>
    <property type="match status" value="1"/>
</dbReference>
<gene>
    <name evidence="5" type="ORF">DYB38_011654</name>
</gene>
<accession>A0A397CZA1</accession>
<dbReference type="InterPro" id="IPR038765">
    <property type="entry name" value="Papain-like_cys_pep_sf"/>
</dbReference>
<evidence type="ECO:0000256" key="1">
    <source>
        <dbReference type="ARBA" id="ARBA00008455"/>
    </source>
</evidence>
<dbReference type="VEuPathDB" id="FungiDB:H257_10296"/>
<name>A0A397CZA1_APHAT</name>
<dbReference type="SMART" id="SM00645">
    <property type="entry name" value="Pept_C1"/>
    <property type="match status" value="1"/>
</dbReference>
<dbReference type="AlphaFoldDB" id="A0A397CZA1"/>
<dbReference type="GO" id="GO:0008234">
    <property type="term" value="F:cysteine-type peptidase activity"/>
    <property type="evidence" value="ECO:0007669"/>
    <property type="project" value="InterPro"/>
</dbReference>
<reference evidence="5 6" key="1">
    <citation type="submission" date="2018-08" db="EMBL/GenBank/DDBJ databases">
        <title>Aphanomyces genome sequencing and annotation.</title>
        <authorList>
            <person name="Minardi D."/>
            <person name="Oidtmann B."/>
            <person name="Van Der Giezen M."/>
            <person name="Studholme D.J."/>
        </authorList>
    </citation>
    <scope>NUCLEOTIDE SEQUENCE [LARGE SCALE GENOMIC DNA]</scope>
    <source>
        <strain evidence="5 6">SA</strain>
    </source>
</reference>
<dbReference type="CDD" id="cd02248">
    <property type="entry name" value="Peptidase_C1A"/>
    <property type="match status" value="1"/>
</dbReference>
<proteinExistence type="inferred from homology"/>
<dbReference type="PANTHER" id="PTHR12411">
    <property type="entry name" value="CYSTEINE PROTEASE FAMILY C1-RELATED"/>
    <property type="match status" value="1"/>
</dbReference>
<dbReference type="InterPro" id="IPR025660">
    <property type="entry name" value="Pept_his_AS"/>
</dbReference>
<comment type="similarity">
    <text evidence="1">Belongs to the peptidase C1 family.</text>
</comment>
<evidence type="ECO:0000259" key="4">
    <source>
        <dbReference type="SMART" id="SM00645"/>
    </source>
</evidence>
<dbReference type="PROSITE" id="PS00639">
    <property type="entry name" value="THIOL_PROTEASE_HIS"/>
    <property type="match status" value="1"/>
</dbReference>
<dbReference type="Pfam" id="PF00112">
    <property type="entry name" value="Peptidase_C1"/>
    <property type="match status" value="1"/>
</dbReference>
<dbReference type="InterPro" id="IPR013128">
    <property type="entry name" value="Peptidase_C1A"/>
</dbReference>
<protein>
    <recommendedName>
        <fullName evidence="4">Peptidase C1A papain C-terminal domain-containing protein</fullName>
    </recommendedName>
</protein>
<feature type="compositionally biased region" description="Low complexity" evidence="3">
    <location>
        <begin position="352"/>
        <end position="378"/>
    </location>
</feature>